<dbReference type="eggNOG" id="ENOG502S3UB">
    <property type="taxonomic scope" value="Eukaryota"/>
</dbReference>
<reference evidence="3 4" key="1">
    <citation type="journal article" date="2011" name="PLoS Pathog.">
        <title>Endophytic Life Strategies Decoded by Genome and Transcriptome Analyses of the Mutualistic Root Symbiont Piriformospora indica.</title>
        <authorList>
            <person name="Zuccaro A."/>
            <person name="Lahrmann U."/>
            <person name="Guldener U."/>
            <person name="Langen G."/>
            <person name="Pfiffi S."/>
            <person name="Biedenkopf D."/>
            <person name="Wong P."/>
            <person name="Samans B."/>
            <person name="Grimm C."/>
            <person name="Basiewicz M."/>
            <person name="Murat C."/>
            <person name="Martin F."/>
            <person name="Kogel K.H."/>
        </authorList>
    </citation>
    <scope>NUCLEOTIDE SEQUENCE [LARGE SCALE GENOMIC DNA]</scope>
    <source>
        <strain evidence="3 4">DSM 11827</strain>
    </source>
</reference>
<accession>G4TS07</accession>
<dbReference type="STRING" id="1109443.G4TS07"/>
<dbReference type="PANTHER" id="PTHR31681">
    <property type="entry name" value="C2H2-LIKE ZINC FINGER PROTEIN"/>
    <property type="match status" value="1"/>
</dbReference>
<dbReference type="AlphaFoldDB" id="G4TS07"/>
<dbReference type="Proteomes" id="UP000007148">
    <property type="component" value="Unassembled WGS sequence"/>
</dbReference>
<evidence type="ECO:0000313" key="3">
    <source>
        <dbReference type="EMBL" id="CCA74100.1"/>
    </source>
</evidence>
<dbReference type="InParanoid" id="G4TS07"/>
<keyword evidence="4" id="KW-1185">Reference proteome</keyword>
<gene>
    <name evidence="3" type="ORF">PIIN_08054</name>
</gene>
<dbReference type="OMA" id="EYPGCRR"/>
<dbReference type="Pfam" id="PF00644">
    <property type="entry name" value="PARP"/>
    <property type="match status" value="1"/>
</dbReference>
<dbReference type="GO" id="GO:0003950">
    <property type="term" value="F:NAD+ poly-ADP-ribosyltransferase activity"/>
    <property type="evidence" value="ECO:0007669"/>
    <property type="project" value="InterPro"/>
</dbReference>
<dbReference type="OrthoDB" id="9514740at2759"/>
<feature type="compositionally biased region" description="Low complexity" evidence="1">
    <location>
        <begin position="33"/>
        <end position="46"/>
    </location>
</feature>
<evidence type="ECO:0000259" key="2">
    <source>
        <dbReference type="Pfam" id="PF00644"/>
    </source>
</evidence>
<dbReference type="EMBL" id="CAFZ01000279">
    <property type="protein sequence ID" value="CCA74100.1"/>
    <property type="molecule type" value="Genomic_DNA"/>
</dbReference>
<proteinExistence type="predicted"/>
<comment type="caution">
    <text evidence="3">The sequence shown here is derived from an EMBL/GenBank/DDBJ whole genome shotgun (WGS) entry which is preliminary data.</text>
</comment>
<sequence length="441" mass="47599">MPPVAPVNVAQPPPPAGYPPNPVPYAPPPAQYPSPTGQYPPQQQPYNPLPQAPNPYLAPGGVYPQPTGQFPQQGGPYPPNGYNPPPPVMSNYGYPQNPYPPQYYPPPPYYSPAPVYQQPPPAPAPAPAPPQTYGPICVVPGCQKPAWLDPNGVHSLFCGKRCRDNNPHLQQPTLTPNVSAFLNLLGAAVGAAGLGTRACVICKIRPYDQTRNSLFCSPACVQTSETMAPGIIEIPSDHPKFKDVANQFDTKWTHTNMAPKTAKFIYLILMNATQNASYNAYRDRVEQEGGFAAKGRTPGNENRRFHGTTRACLLGDPGNTQLCSDSTCGLCGIIRTSFDLKFYKGKTGWGRFGCGLYTSATSSKSDSYTSNKKTSQYKAMLLSKVIVGNGYKLTNNSTQLTGPPAGYHSVLGEPDAAGALNYDELVVYDNDAIRPAYLIVY</sequence>
<name>G4TS07_SERID</name>
<feature type="compositionally biased region" description="Low complexity" evidence="1">
    <location>
        <begin position="54"/>
        <end position="75"/>
    </location>
</feature>
<dbReference type="Gene3D" id="3.90.228.10">
    <property type="match status" value="1"/>
</dbReference>
<organism evidence="3 4">
    <name type="scientific">Serendipita indica (strain DSM 11827)</name>
    <name type="common">Root endophyte fungus</name>
    <name type="synonym">Piriformospora indica</name>
    <dbReference type="NCBI Taxonomy" id="1109443"/>
    <lineage>
        <taxon>Eukaryota</taxon>
        <taxon>Fungi</taxon>
        <taxon>Dikarya</taxon>
        <taxon>Basidiomycota</taxon>
        <taxon>Agaricomycotina</taxon>
        <taxon>Agaricomycetes</taxon>
        <taxon>Sebacinales</taxon>
        <taxon>Serendipitaceae</taxon>
        <taxon>Serendipita</taxon>
    </lineage>
</organism>
<dbReference type="InterPro" id="IPR012317">
    <property type="entry name" value="Poly(ADP-ribose)pol_cat_dom"/>
</dbReference>
<feature type="compositionally biased region" description="Pro residues" evidence="1">
    <location>
        <begin position="76"/>
        <end position="88"/>
    </location>
</feature>
<feature type="region of interest" description="Disordered" evidence="1">
    <location>
        <begin position="1"/>
        <end position="89"/>
    </location>
</feature>
<dbReference type="Gene3D" id="6.20.320.10">
    <property type="match status" value="1"/>
</dbReference>
<evidence type="ECO:0000256" key="1">
    <source>
        <dbReference type="SAM" id="MobiDB-lite"/>
    </source>
</evidence>
<evidence type="ECO:0000313" key="4">
    <source>
        <dbReference type="Proteomes" id="UP000007148"/>
    </source>
</evidence>
<dbReference type="PANTHER" id="PTHR31681:SF3">
    <property type="entry name" value="OS04G0690100 PROTEIN"/>
    <property type="match status" value="1"/>
</dbReference>
<dbReference type="HOGENOM" id="CLU_039434_0_1_1"/>
<protein>
    <recommendedName>
        <fullName evidence="2">PARP catalytic domain-containing protein</fullName>
    </recommendedName>
</protein>
<feature type="domain" description="PARP catalytic" evidence="2">
    <location>
        <begin position="332"/>
        <end position="413"/>
    </location>
</feature>
<dbReference type="SUPFAM" id="SSF56399">
    <property type="entry name" value="ADP-ribosylation"/>
    <property type="match status" value="1"/>
</dbReference>
<feature type="compositionally biased region" description="Pro residues" evidence="1">
    <location>
        <begin position="1"/>
        <end position="32"/>
    </location>
</feature>